<keyword evidence="4" id="KW-0808">Transferase</keyword>
<dbReference type="InterPro" id="IPR050629">
    <property type="entry name" value="STE20/SPS1-PAK"/>
</dbReference>
<feature type="domain" description="Protein kinase" evidence="11">
    <location>
        <begin position="26"/>
        <end position="277"/>
    </location>
</feature>
<dbReference type="GO" id="GO:0005737">
    <property type="term" value="C:cytoplasm"/>
    <property type="evidence" value="ECO:0007669"/>
    <property type="project" value="TreeGrafter"/>
</dbReference>
<evidence type="ECO:0000256" key="3">
    <source>
        <dbReference type="ARBA" id="ARBA00022527"/>
    </source>
</evidence>
<comment type="similarity">
    <text evidence="1">Belongs to the protein kinase superfamily. STE Ser/Thr protein kinase family. STE20 subfamily.</text>
</comment>
<evidence type="ECO:0000256" key="5">
    <source>
        <dbReference type="ARBA" id="ARBA00022741"/>
    </source>
</evidence>
<dbReference type="Proteomes" id="UP000031668">
    <property type="component" value="Unassembled WGS sequence"/>
</dbReference>
<dbReference type="InterPro" id="IPR036674">
    <property type="entry name" value="p53_tetramer_sf"/>
</dbReference>
<evidence type="ECO:0000259" key="11">
    <source>
        <dbReference type="PROSITE" id="PS50011"/>
    </source>
</evidence>
<keyword evidence="5 10" id="KW-0547">Nucleotide-binding</keyword>
<comment type="catalytic activity">
    <reaction evidence="9">
        <text>L-seryl-[protein] + ATP = O-phospho-L-seryl-[protein] + ADP + H(+)</text>
        <dbReference type="Rhea" id="RHEA:17989"/>
        <dbReference type="Rhea" id="RHEA-COMP:9863"/>
        <dbReference type="Rhea" id="RHEA-COMP:11604"/>
        <dbReference type="ChEBI" id="CHEBI:15378"/>
        <dbReference type="ChEBI" id="CHEBI:29999"/>
        <dbReference type="ChEBI" id="CHEBI:30616"/>
        <dbReference type="ChEBI" id="CHEBI:83421"/>
        <dbReference type="ChEBI" id="CHEBI:456216"/>
        <dbReference type="EC" id="2.7.11.1"/>
    </reaction>
</comment>
<evidence type="ECO:0000256" key="8">
    <source>
        <dbReference type="ARBA" id="ARBA00047899"/>
    </source>
</evidence>
<dbReference type="Pfam" id="PF00069">
    <property type="entry name" value="Pkinase"/>
    <property type="match status" value="1"/>
</dbReference>
<name>A0A0C2IKB7_THEKT</name>
<dbReference type="GO" id="GO:0004674">
    <property type="term" value="F:protein serine/threonine kinase activity"/>
    <property type="evidence" value="ECO:0007669"/>
    <property type="project" value="UniProtKB-KW"/>
</dbReference>
<dbReference type="PROSITE" id="PS00107">
    <property type="entry name" value="PROTEIN_KINASE_ATP"/>
    <property type="match status" value="1"/>
</dbReference>
<comment type="caution">
    <text evidence="12">The sequence shown here is derived from an EMBL/GenBank/DDBJ whole genome shotgun (WGS) entry which is preliminary data.</text>
</comment>
<dbReference type="EMBL" id="JWZT01003712">
    <property type="protein sequence ID" value="KII65849.1"/>
    <property type="molecule type" value="Genomic_DNA"/>
</dbReference>
<dbReference type="PANTHER" id="PTHR48012:SF10">
    <property type="entry name" value="FI20177P1"/>
    <property type="match status" value="1"/>
</dbReference>
<evidence type="ECO:0000313" key="13">
    <source>
        <dbReference type="Proteomes" id="UP000031668"/>
    </source>
</evidence>
<comment type="catalytic activity">
    <reaction evidence="8">
        <text>L-threonyl-[protein] + ATP = O-phospho-L-threonyl-[protein] + ADP + H(+)</text>
        <dbReference type="Rhea" id="RHEA:46608"/>
        <dbReference type="Rhea" id="RHEA-COMP:11060"/>
        <dbReference type="Rhea" id="RHEA-COMP:11605"/>
        <dbReference type="ChEBI" id="CHEBI:15378"/>
        <dbReference type="ChEBI" id="CHEBI:30013"/>
        <dbReference type="ChEBI" id="CHEBI:30616"/>
        <dbReference type="ChEBI" id="CHEBI:61977"/>
        <dbReference type="ChEBI" id="CHEBI:456216"/>
        <dbReference type="EC" id="2.7.11.1"/>
    </reaction>
</comment>
<dbReference type="PANTHER" id="PTHR48012">
    <property type="entry name" value="STERILE20-LIKE KINASE, ISOFORM B-RELATED"/>
    <property type="match status" value="1"/>
</dbReference>
<organism evidence="12 13">
    <name type="scientific">Thelohanellus kitauei</name>
    <name type="common">Myxosporean</name>
    <dbReference type="NCBI Taxonomy" id="669202"/>
    <lineage>
        <taxon>Eukaryota</taxon>
        <taxon>Metazoa</taxon>
        <taxon>Cnidaria</taxon>
        <taxon>Myxozoa</taxon>
        <taxon>Myxosporea</taxon>
        <taxon>Bivalvulida</taxon>
        <taxon>Platysporina</taxon>
        <taxon>Myxobolidae</taxon>
        <taxon>Thelohanellus</taxon>
    </lineage>
</organism>
<dbReference type="Gene3D" id="1.10.510.10">
    <property type="entry name" value="Transferase(Phosphotransferase) domain 1"/>
    <property type="match status" value="1"/>
</dbReference>
<dbReference type="InterPro" id="IPR017441">
    <property type="entry name" value="Protein_kinase_ATP_BS"/>
</dbReference>
<sequence>MSGRTGSYKPFKLTAEELEKPLSASFRLMDKLGKGSYGAVFKAIHASSDTTVAIKQVSLGSDIKEIIKEISIMQQCDSKYVVKYFGSYYEKSILHIIMEYCAAGSVLDVMKVLKKTISEEQIGRILSDVLQGLEYLHLRRKLHRDIKAANILLSDDGTAKLADFGVSGQINETIAKRSTVVGTPYWMAPEVIQEDGYEYKADIWSLGITCIEMAEGRPPFYELNPMRAIFMIPNLPSPSFADSSKFSDNFIKFVSECLRKTPKDRSNSTQLLRHPFISKYKNSFCLVKLITELNNRKNGKKDENSENSEMDEFEEIEQLANLHFVGFDTIFQTAKMDGFESDESADENQDSNTFIVKDSGGTNEDQEMGQNTFIEHESIEGTMVVNEDQETGVFSKEKFTQSLNLTSRDVSKLKEIELSDDNIFRSIPFDKIGNVDLNVLKQLPLSTLIQRFEDSESDKLHDINLVKKHFAMKRQPIIDAIAHKKSKL</sequence>
<dbReference type="SUPFAM" id="SSF56112">
    <property type="entry name" value="Protein kinase-like (PK-like)"/>
    <property type="match status" value="1"/>
</dbReference>
<dbReference type="Gene3D" id="4.10.170.10">
    <property type="entry name" value="p53-like tetramerisation domain"/>
    <property type="match status" value="1"/>
</dbReference>
<accession>A0A0C2IKB7</accession>
<dbReference type="GO" id="GO:0051262">
    <property type="term" value="P:protein tetramerization"/>
    <property type="evidence" value="ECO:0007669"/>
    <property type="project" value="InterPro"/>
</dbReference>
<dbReference type="InterPro" id="IPR024205">
    <property type="entry name" value="Mst1_2_SARAH_domain"/>
</dbReference>
<dbReference type="PROSITE" id="PS50011">
    <property type="entry name" value="PROTEIN_KINASE_DOM"/>
    <property type="match status" value="1"/>
</dbReference>
<evidence type="ECO:0000256" key="7">
    <source>
        <dbReference type="ARBA" id="ARBA00022840"/>
    </source>
</evidence>
<keyword evidence="7 10" id="KW-0067">ATP-binding</keyword>
<evidence type="ECO:0000256" key="4">
    <source>
        <dbReference type="ARBA" id="ARBA00022679"/>
    </source>
</evidence>
<dbReference type="GO" id="GO:0005524">
    <property type="term" value="F:ATP binding"/>
    <property type="evidence" value="ECO:0007669"/>
    <property type="project" value="UniProtKB-UniRule"/>
</dbReference>
<proteinExistence type="inferred from homology"/>
<dbReference type="EC" id="2.7.11.1" evidence="2"/>
<dbReference type="InterPro" id="IPR000719">
    <property type="entry name" value="Prot_kinase_dom"/>
</dbReference>
<evidence type="ECO:0000256" key="6">
    <source>
        <dbReference type="ARBA" id="ARBA00022777"/>
    </source>
</evidence>
<evidence type="ECO:0000256" key="2">
    <source>
        <dbReference type="ARBA" id="ARBA00012513"/>
    </source>
</evidence>
<reference evidence="12 13" key="1">
    <citation type="journal article" date="2014" name="Genome Biol. Evol.">
        <title>The genome of the myxosporean Thelohanellus kitauei shows adaptations to nutrient acquisition within its fish host.</title>
        <authorList>
            <person name="Yang Y."/>
            <person name="Xiong J."/>
            <person name="Zhou Z."/>
            <person name="Huo F."/>
            <person name="Miao W."/>
            <person name="Ran C."/>
            <person name="Liu Y."/>
            <person name="Zhang J."/>
            <person name="Feng J."/>
            <person name="Wang M."/>
            <person name="Wang M."/>
            <person name="Wang L."/>
            <person name="Yao B."/>
        </authorList>
    </citation>
    <scope>NUCLEOTIDE SEQUENCE [LARGE SCALE GENOMIC DNA]</scope>
    <source>
        <strain evidence="12">Wuqing</strain>
    </source>
</reference>
<evidence type="ECO:0000256" key="10">
    <source>
        <dbReference type="PROSITE-ProRule" id="PRU10141"/>
    </source>
</evidence>
<gene>
    <name evidence="12" type="ORF">RF11_04122</name>
</gene>
<keyword evidence="13" id="KW-1185">Reference proteome</keyword>
<protein>
    <recommendedName>
        <fullName evidence="2">non-specific serine/threonine protein kinase</fullName>
        <ecNumber evidence="2">2.7.11.1</ecNumber>
    </recommendedName>
</protein>
<dbReference type="OrthoDB" id="8693905at2759"/>
<dbReference type="Pfam" id="PF11629">
    <property type="entry name" value="Mst1_SARAH"/>
    <property type="match status" value="1"/>
</dbReference>
<evidence type="ECO:0000256" key="1">
    <source>
        <dbReference type="ARBA" id="ARBA00008874"/>
    </source>
</evidence>
<dbReference type="InterPro" id="IPR011009">
    <property type="entry name" value="Kinase-like_dom_sf"/>
</dbReference>
<dbReference type="SMART" id="SM00220">
    <property type="entry name" value="S_TKc"/>
    <property type="match status" value="1"/>
</dbReference>
<dbReference type="AlphaFoldDB" id="A0A0C2IKB7"/>
<dbReference type="FunFam" id="1.10.510.10:FF:000499">
    <property type="entry name" value="Serine/threonine-protein kinase KIC1"/>
    <property type="match status" value="1"/>
</dbReference>
<feature type="binding site" evidence="10">
    <location>
        <position position="55"/>
    </location>
    <ligand>
        <name>ATP</name>
        <dbReference type="ChEBI" id="CHEBI:30616"/>
    </ligand>
</feature>
<evidence type="ECO:0000313" key="12">
    <source>
        <dbReference type="EMBL" id="KII65849.1"/>
    </source>
</evidence>
<evidence type="ECO:0000256" key="9">
    <source>
        <dbReference type="ARBA" id="ARBA00048679"/>
    </source>
</evidence>
<keyword evidence="6 12" id="KW-0418">Kinase</keyword>
<keyword evidence="3" id="KW-0723">Serine/threonine-protein kinase</keyword>